<dbReference type="Proteomes" id="UP001595823">
    <property type="component" value="Unassembled WGS sequence"/>
</dbReference>
<proteinExistence type="predicted"/>
<comment type="caution">
    <text evidence="2">The sequence shown here is derived from an EMBL/GenBank/DDBJ whole genome shotgun (WGS) entry which is preliminary data.</text>
</comment>
<sequence length="174" mass="17706">MKFFATAAVLATAAGVLAAGSAQAATAPSSDLSACSPSTVLTGDAQAVTNCHLARAEAASDRIAQYGAYATAHGAGDMEVLSDLGNAQSFYSFKFDKIANEPPMSVQEAATFAAKVNGKAEKFCGKLFGETQACATALESKNLAKKLEAQPGDAMTIIYAVNAEQAATDQIGQG</sequence>
<feature type="chain" id="PRO_5046634685" evidence="1">
    <location>
        <begin position="25"/>
        <end position="174"/>
    </location>
</feature>
<evidence type="ECO:0000313" key="3">
    <source>
        <dbReference type="Proteomes" id="UP001595823"/>
    </source>
</evidence>
<gene>
    <name evidence="2" type="ORF">ACFPET_05290</name>
</gene>
<keyword evidence="1" id="KW-0732">Signal</keyword>
<name>A0ABV8TW12_9ACTN</name>
<protein>
    <submittedName>
        <fullName evidence="2">Uncharacterized protein</fullName>
    </submittedName>
</protein>
<evidence type="ECO:0000256" key="1">
    <source>
        <dbReference type="SAM" id="SignalP"/>
    </source>
</evidence>
<feature type="signal peptide" evidence="1">
    <location>
        <begin position="1"/>
        <end position="24"/>
    </location>
</feature>
<evidence type="ECO:0000313" key="2">
    <source>
        <dbReference type="EMBL" id="MFC4334608.1"/>
    </source>
</evidence>
<keyword evidence="3" id="KW-1185">Reference proteome</keyword>
<organism evidence="2 3">
    <name type="scientific">Salininema proteolyticum</name>
    <dbReference type="NCBI Taxonomy" id="1607685"/>
    <lineage>
        <taxon>Bacteria</taxon>
        <taxon>Bacillati</taxon>
        <taxon>Actinomycetota</taxon>
        <taxon>Actinomycetes</taxon>
        <taxon>Glycomycetales</taxon>
        <taxon>Glycomycetaceae</taxon>
        <taxon>Salininema</taxon>
    </lineage>
</organism>
<accession>A0ABV8TW12</accession>
<dbReference type="RefSeq" id="WP_380618461.1">
    <property type="nucleotide sequence ID" value="NZ_JBHSDK010000007.1"/>
</dbReference>
<reference evidence="3" key="1">
    <citation type="journal article" date="2019" name="Int. J. Syst. Evol. Microbiol.">
        <title>The Global Catalogue of Microorganisms (GCM) 10K type strain sequencing project: providing services to taxonomists for standard genome sequencing and annotation.</title>
        <authorList>
            <consortium name="The Broad Institute Genomics Platform"/>
            <consortium name="The Broad Institute Genome Sequencing Center for Infectious Disease"/>
            <person name="Wu L."/>
            <person name="Ma J."/>
        </authorList>
    </citation>
    <scope>NUCLEOTIDE SEQUENCE [LARGE SCALE GENOMIC DNA]</scope>
    <source>
        <strain evidence="3">IBRC-M 10908</strain>
    </source>
</reference>
<dbReference type="EMBL" id="JBHSDK010000007">
    <property type="protein sequence ID" value="MFC4334608.1"/>
    <property type="molecule type" value="Genomic_DNA"/>
</dbReference>